<keyword evidence="8" id="KW-1185">Reference proteome</keyword>
<evidence type="ECO:0000256" key="5">
    <source>
        <dbReference type="ARBA" id="ARBA00023242"/>
    </source>
</evidence>
<feature type="compositionally biased region" description="Gly residues" evidence="6">
    <location>
        <begin position="513"/>
        <end position="522"/>
    </location>
</feature>
<evidence type="ECO:0000256" key="6">
    <source>
        <dbReference type="SAM" id="MobiDB-lite"/>
    </source>
</evidence>
<feature type="compositionally biased region" description="Basic residues" evidence="6">
    <location>
        <begin position="149"/>
        <end position="160"/>
    </location>
</feature>
<dbReference type="GO" id="GO:0000124">
    <property type="term" value="C:SAGA complex"/>
    <property type="evidence" value="ECO:0007669"/>
    <property type="project" value="TreeGrafter"/>
</dbReference>
<evidence type="ECO:0000256" key="3">
    <source>
        <dbReference type="ARBA" id="ARBA00023015"/>
    </source>
</evidence>
<dbReference type="AlphaFoldDB" id="A0A0H2S6N8"/>
<evidence type="ECO:0000256" key="1">
    <source>
        <dbReference type="ARBA" id="ARBA00004123"/>
    </source>
</evidence>
<proteinExistence type="inferred from homology"/>
<feature type="compositionally biased region" description="Polar residues" evidence="6">
    <location>
        <begin position="616"/>
        <end position="625"/>
    </location>
</feature>
<accession>A0A0H2S6N8</accession>
<feature type="region of interest" description="Disordered" evidence="6">
    <location>
        <begin position="85"/>
        <end position="213"/>
    </location>
</feature>
<evidence type="ECO:0000256" key="2">
    <source>
        <dbReference type="ARBA" id="ARBA00005330"/>
    </source>
</evidence>
<evidence type="ECO:0000313" key="8">
    <source>
        <dbReference type="Proteomes" id="UP000053477"/>
    </source>
</evidence>
<dbReference type="Pfam" id="PF10198">
    <property type="entry name" value="Ada3"/>
    <property type="match status" value="1"/>
</dbReference>
<evidence type="ECO:0000313" key="7">
    <source>
        <dbReference type="EMBL" id="KLO19629.1"/>
    </source>
</evidence>
<feature type="compositionally biased region" description="Polar residues" evidence="6">
    <location>
        <begin position="115"/>
        <end position="133"/>
    </location>
</feature>
<sequence>MPSAVARDAGRPTTHEGMSQAIVKYAQPEALASPLLLSPPETVPPVDELERVEQELKALKQKSFERAKKADDDLRTIEVAMRKMREMEKGKARAMSKVKREPSYTPSLGAEDRSSPGQPSTSSKTQVNGNAIYSSGVALPKSVLDMKQKLKKKDKDKKRKRDVDDSDGEHDAQRPRKFSPLPPSHKETHTYKPTTLRTVTHPKTSSGLDWNLPTQHPLLAPRPQIPQPLPPGPRKPIEVTEDFTKAKTTTQQVPIGTFYTSIEPWLRPIKEEDVGWLEFTADEVEPYIVPKLGRHYTEVWEEEDINLFGGLPVQLDFSSSRNHTSSSSGLPAPLPKWDPSTITDSDLASDKGLGSITERLVTALLPNTDQAKVKGIKEAEDALDAKLTASGSNTNNTSLPKEKVFVSDLEERIKDAARHYGLLDGDPDFSQTNDDPISTALRKAQRQLRAVVATNKARKARLAEIARERLAYQEYVDIRDGLDKNIASTYAKLLKKDGPKATKKKKKSETNGGVNGINGAGGPPAPLPNPASLGLTHDEEGQLVVPESLMNLVHTRGQWEECIGKAFEERERESYGGRGLPSRSVFEGVDAEVRRQLNQYAGRPCGPGAVDVPMDGSSSQTNGVT</sequence>
<gene>
    <name evidence="7" type="ORF">SCHPADRAFT_898578</name>
</gene>
<organism evidence="7 8">
    <name type="scientific">Schizopora paradoxa</name>
    <dbReference type="NCBI Taxonomy" id="27342"/>
    <lineage>
        <taxon>Eukaryota</taxon>
        <taxon>Fungi</taxon>
        <taxon>Dikarya</taxon>
        <taxon>Basidiomycota</taxon>
        <taxon>Agaricomycotina</taxon>
        <taxon>Agaricomycetes</taxon>
        <taxon>Hymenochaetales</taxon>
        <taxon>Schizoporaceae</taxon>
        <taxon>Schizopora</taxon>
    </lineage>
</organism>
<dbReference type="STRING" id="27342.A0A0H2S6N8"/>
<feature type="region of interest" description="Disordered" evidence="6">
    <location>
        <begin position="319"/>
        <end position="343"/>
    </location>
</feature>
<evidence type="ECO:0000256" key="4">
    <source>
        <dbReference type="ARBA" id="ARBA00023163"/>
    </source>
</evidence>
<dbReference type="GO" id="GO:0006357">
    <property type="term" value="P:regulation of transcription by RNA polymerase II"/>
    <property type="evidence" value="ECO:0007669"/>
    <property type="project" value="TreeGrafter"/>
</dbReference>
<reference evidence="7 8" key="1">
    <citation type="submission" date="2015-04" db="EMBL/GenBank/DDBJ databases">
        <title>Complete genome sequence of Schizopora paradoxa KUC8140, a cosmopolitan wood degrader in East Asia.</title>
        <authorList>
            <consortium name="DOE Joint Genome Institute"/>
            <person name="Min B."/>
            <person name="Park H."/>
            <person name="Jang Y."/>
            <person name="Kim J.-J."/>
            <person name="Kim K.H."/>
            <person name="Pangilinan J."/>
            <person name="Lipzen A."/>
            <person name="Riley R."/>
            <person name="Grigoriev I.V."/>
            <person name="Spatafora J.W."/>
            <person name="Choi I.-G."/>
        </authorList>
    </citation>
    <scope>NUCLEOTIDE SEQUENCE [LARGE SCALE GENOMIC DNA]</scope>
    <source>
        <strain evidence="7 8">KUC8140</strain>
    </source>
</reference>
<feature type="region of interest" description="Disordered" evidence="6">
    <location>
        <begin position="497"/>
        <end position="535"/>
    </location>
</feature>
<keyword evidence="4" id="KW-0804">Transcription</keyword>
<dbReference type="OrthoDB" id="1232at2759"/>
<dbReference type="GO" id="GO:0005634">
    <property type="term" value="C:nucleus"/>
    <property type="evidence" value="ECO:0007669"/>
    <property type="project" value="UniProtKB-SubCell"/>
</dbReference>
<feature type="region of interest" description="Disordered" evidence="6">
    <location>
        <begin position="600"/>
        <end position="625"/>
    </location>
</feature>
<feature type="compositionally biased region" description="Polar residues" evidence="6">
    <location>
        <begin position="191"/>
        <end position="213"/>
    </location>
</feature>
<feature type="compositionally biased region" description="Low complexity" evidence="6">
    <location>
        <begin position="319"/>
        <end position="328"/>
    </location>
</feature>
<feature type="region of interest" description="Disordered" evidence="6">
    <location>
        <begin position="1"/>
        <end position="20"/>
    </location>
</feature>
<keyword evidence="3" id="KW-0805">Transcription regulation</keyword>
<name>A0A0H2S6N8_9AGAM</name>
<dbReference type="PANTHER" id="PTHR13556">
    <property type="entry name" value="TRANSCRIPTIONAL ADAPTER 3-RELATED"/>
    <property type="match status" value="1"/>
</dbReference>
<comment type="similarity">
    <text evidence="2">Belongs to the NGG1 family.</text>
</comment>
<comment type="subcellular location">
    <subcellularLocation>
        <location evidence="1">Nucleus</location>
    </subcellularLocation>
</comment>
<dbReference type="PANTHER" id="PTHR13556:SF2">
    <property type="entry name" value="TRANSCRIPTIONAL ADAPTER 3"/>
    <property type="match status" value="1"/>
</dbReference>
<dbReference type="InParanoid" id="A0A0H2S6N8"/>
<keyword evidence="5" id="KW-0539">Nucleus</keyword>
<dbReference type="EMBL" id="KQ085885">
    <property type="protein sequence ID" value="KLO19629.1"/>
    <property type="molecule type" value="Genomic_DNA"/>
</dbReference>
<dbReference type="Proteomes" id="UP000053477">
    <property type="component" value="Unassembled WGS sequence"/>
</dbReference>
<dbReference type="GO" id="GO:0003713">
    <property type="term" value="F:transcription coactivator activity"/>
    <property type="evidence" value="ECO:0007669"/>
    <property type="project" value="TreeGrafter"/>
</dbReference>
<dbReference type="InterPro" id="IPR019340">
    <property type="entry name" value="Histone_AcTrfase_su3"/>
</dbReference>
<protein>
    <submittedName>
        <fullName evidence="7">Uncharacterized protein</fullName>
    </submittedName>
</protein>